<reference evidence="2 3" key="1">
    <citation type="submission" date="2020-08" db="EMBL/GenBank/DDBJ databases">
        <title>Genomic Encyclopedia of Type Strains, Phase IV (KMG-IV): sequencing the most valuable type-strain genomes for metagenomic binning, comparative biology and taxonomic classification.</title>
        <authorList>
            <person name="Goeker M."/>
        </authorList>
    </citation>
    <scope>NUCLEOTIDE SEQUENCE [LARGE SCALE GENOMIC DNA]</scope>
    <source>
        <strain evidence="2 3">DSM 105481</strain>
    </source>
</reference>
<dbReference type="RefSeq" id="WP_182502113.1">
    <property type="nucleotide sequence ID" value="NZ_JACJHX010000003.1"/>
</dbReference>
<comment type="caution">
    <text evidence="2">The sequence shown here is derived from an EMBL/GenBank/DDBJ whole genome shotgun (WGS) entry which is preliminary data.</text>
</comment>
<dbReference type="EMBL" id="JACJHX010000003">
    <property type="protein sequence ID" value="MBA9026216.1"/>
    <property type="molecule type" value="Genomic_DNA"/>
</dbReference>
<keyword evidence="3" id="KW-1185">Reference proteome</keyword>
<accession>A0ABR6CMR7</accession>
<organism evidence="2 3">
    <name type="scientific">Peribacillus huizhouensis</name>
    <dbReference type="NCBI Taxonomy" id="1501239"/>
    <lineage>
        <taxon>Bacteria</taxon>
        <taxon>Bacillati</taxon>
        <taxon>Bacillota</taxon>
        <taxon>Bacilli</taxon>
        <taxon>Bacillales</taxon>
        <taxon>Bacillaceae</taxon>
        <taxon>Peribacillus</taxon>
    </lineage>
</organism>
<evidence type="ECO:0000313" key="3">
    <source>
        <dbReference type="Proteomes" id="UP000626697"/>
    </source>
</evidence>
<evidence type="ECO:0000313" key="2">
    <source>
        <dbReference type="EMBL" id="MBA9026216.1"/>
    </source>
</evidence>
<protein>
    <submittedName>
        <fullName evidence="2">Uncharacterized protein</fullName>
    </submittedName>
</protein>
<sequence length="108" mass="12096">MTIAVKQNTNMSVCSQPYDEKGSSSQTVSPNEGGGAEPILRNRAPFSQKKLKASRVRAISKFAAWCYLESYSIVSEEELDDIFDNKDETYIKELLLHGLHSKGLLIRD</sequence>
<proteinExistence type="predicted"/>
<feature type="region of interest" description="Disordered" evidence="1">
    <location>
        <begin position="1"/>
        <end position="41"/>
    </location>
</feature>
<gene>
    <name evidence="2" type="ORF">HNP81_001501</name>
</gene>
<name>A0ABR6CMR7_9BACI</name>
<dbReference type="Proteomes" id="UP000626697">
    <property type="component" value="Unassembled WGS sequence"/>
</dbReference>
<evidence type="ECO:0000256" key="1">
    <source>
        <dbReference type="SAM" id="MobiDB-lite"/>
    </source>
</evidence>
<feature type="compositionally biased region" description="Polar residues" evidence="1">
    <location>
        <begin position="1"/>
        <end position="15"/>
    </location>
</feature>